<dbReference type="InterPro" id="IPR048280">
    <property type="entry name" value="COX6B-like"/>
</dbReference>
<dbReference type="FunCoup" id="Q758R6">
    <property type="interactions" value="180"/>
</dbReference>
<feature type="region of interest" description="Disordered" evidence="9">
    <location>
        <begin position="1"/>
        <end position="22"/>
    </location>
</feature>
<comment type="similarity">
    <text evidence="4">Belongs to the cytochrome c oxidase subunit 6B family.</text>
</comment>
<dbReference type="SUPFAM" id="SSF47694">
    <property type="entry name" value="Cytochrome c oxidase subunit h"/>
    <property type="match status" value="1"/>
</dbReference>
<dbReference type="eggNOG" id="ENOG502S7HF">
    <property type="taxonomic scope" value="Eukaryota"/>
</dbReference>
<dbReference type="Gene3D" id="1.10.10.140">
    <property type="entry name" value="Cytochrome c oxidase, subunit VIb"/>
    <property type="match status" value="1"/>
</dbReference>
<dbReference type="GO" id="GO:0005634">
    <property type="term" value="C:nucleus"/>
    <property type="evidence" value="ECO:0007669"/>
    <property type="project" value="UniProtKB-SubCell"/>
</dbReference>
<dbReference type="PANTHER" id="PTHR47677:SF1">
    <property type="entry name" value="CYTOCHROME C OXIDASE ASSEMBLY FACTOR 6"/>
    <property type="match status" value="1"/>
</dbReference>
<dbReference type="GO" id="GO:0033617">
    <property type="term" value="P:mitochondrial respiratory chain complex IV assembly"/>
    <property type="evidence" value="ECO:0000318"/>
    <property type="project" value="GO_Central"/>
</dbReference>
<keyword evidence="5" id="KW-0963">Cytoplasm</keyword>
<evidence type="ECO:0000256" key="9">
    <source>
        <dbReference type="SAM" id="MobiDB-lite"/>
    </source>
</evidence>
<feature type="compositionally biased region" description="Basic and acidic residues" evidence="9">
    <location>
        <begin position="9"/>
        <end position="22"/>
    </location>
</feature>
<protein>
    <submittedName>
        <fullName evidence="10">AEL313Cp</fullName>
    </submittedName>
</protein>
<dbReference type="HOGENOM" id="CLU_142408_0_0_1"/>
<evidence type="ECO:0000313" key="10">
    <source>
        <dbReference type="EMBL" id="AAS52371.1"/>
    </source>
</evidence>
<gene>
    <name evidence="10" type="ORF">AGOS_AEL313C</name>
</gene>
<dbReference type="Proteomes" id="UP000000591">
    <property type="component" value="Chromosome V"/>
</dbReference>
<evidence type="ECO:0000313" key="11">
    <source>
        <dbReference type="Proteomes" id="UP000000591"/>
    </source>
</evidence>
<dbReference type="Pfam" id="PF02297">
    <property type="entry name" value="COX6B"/>
    <property type="match status" value="1"/>
</dbReference>
<keyword evidence="11" id="KW-1185">Reference proteome</keyword>
<dbReference type="GO" id="GO:0005758">
    <property type="term" value="C:mitochondrial intermembrane space"/>
    <property type="evidence" value="ECO:0000318"/>
    <property type="project" value="GO_Central"/>
</dbReference>
<dbReference type="OrthoDB" id="5545577at2759"/>
<dbReference type="InParanoid" id="Q758R6"/>
<reference evidence="10 11" key="1">
    <citation type="journal article" date="2004" name="Science">
        <title>The Ashbya gossypii genome as a tool for mapping the ancient Saccharomyces cerevisiae genome.</title>
        <authorList>
            <person name="Dietrich F.S."/>
            <person name="Voegeli S."/>
            <person name="Brachat S."/>
            <person name="Lerch A."/>
            <person name="Gates K."/>
            <person name="Steiner S."/>
            <person name="Mohr C."/>
            <person name="Pohlmann R."/>
            <person name="Luedi P."/>
            <person name="Choi S."/>
            <person name="Wing R.A."/>
            <person name="Flavier A."/>
            <person name="Gaffney T.D."/>
            <person name="Philippsen P."/>
        </authorList>
    </citation>
    <scope>NUCLEOTIDE SEQUENCE [LARGE SCALE GENOMIC DNA]</scope>
    <source>
        <strain evidence="11">ATCC 10895 / CBS 109.51 / FGSC 9923 / NRRL Y-1056</strain>
    </source>
</reference>
<evidence type="ECO:0000256" key="5">
    <source>
        <dbReference type="ARBA" id="ARBA00022490"/>
    </source>
</evidence>
<dbReference type="PANTHER" id="PTHR47677">
    <property type="entry name" value="CYTOCHROME C OXIDASE ASSEMBLY FACTOR 6"/>
    <property type="match status" value="1"/>
</dbReference>
<dbReference type="GeneID" id="4620720"/>
<dbReference type="OMA" id="CAKAWVK"/>
<keyword evidence="6" id="KW-0496">Mitochondrion</keyword>
<dbReference type="KEGG" id="ago:AGOS_AEL313C"/>
<evidence type="ECO:0000256" key="7">
    <source>
        <dbReference type="ARBA" id="ARBA00023157"/>
    </source>
</evidence>
<dbReference type="RefSeq" id="NP_984547.1">
    <property type="nucleotide sequence ID" value="NM_209900.1"/>
</dbReference>
<reference evidence="11" key="2">
    <citation type="journal article" date="2013" name="G3 (Bethesda)">
        <title>Genomes of Ashbya fungi isolated from insects reveal four mating-type loci, numerous translocations, lack of transposons, and distinct gene duplications.</title>
        <authorList>
            <person name="Dietrich F.S."/>
            <person name="Voegeli S."/>
            <person name="Kuo S."/>
            <person name="Philippsen P."/>
        </authorList>
    </citation>
    <scope>GENOME REANNOTATION</scope>
    <source>
        <strain evidence="11">ATCC 10895 / CBS 109.51 / FGSC 9923 / NRRL Y-1056</strain>
    </source>
</reference>
<dbReference type="FunFam" id="1.10.10.140:FF:000003">
    <property type="entry name" value="Cytochrome c oxidase assembly factor 6"/>
    <property type="match status" value="1"/>
</dbReference>
<accession>Q758R6</accession>
<proteinExistence type="inferred from homology"/>
<evidence type="ECO:0000256" key="6">
    <source>
        <dbReference type="ARBA" id="ARBA00023128"/>
    </source>
</evidence>
<dbReference type="InterPro" id="IPR036549">
    <property type="entry name" value="CX6/COA6-like_sf"/>
</dbReference>
<evidence type="ECO:0000256" key="8">
    <source>
        <dbReference type="ARBA" id="ARBA00023242"/>
    </source>
</evidence>
<keyword evidence="8" id="KW-0539">Nucleus</keyword>
<dbReference type="InterPro" id="IPR048281">
    <property type="entry name" value="COA6_fun"/>
</dbReference>
<dbReference type="EMBL" id="AE016818">
    <property type="protein sequence ID" value="AAS52371.1"/>
    <property type="molecule type" value="Genomic_DNA"/>
</dbReference>
<dbReference type="STRING" id="284811.Q758R6"/>
<evidence type="ECO:0000256" key="2">
    <source>
        <dbReference type="ARBA" id="ARBA00004496"/>
    </source>
</evidence>
<comment type="subcellular location">
    <subcellularLocation>
        <location evidence="2">Cytoplasm</location>
    </subcellularLocation>
    <subcellularLocation>
        <location evidence="3">Mitochondrion intermembrane space</location>
    </subcellularLocation>
    <subcellularLocation>
        <location evidence="1">Nucleus</location>
    </subcellularLocation>
</comment>
<name>Q758R6_EREGS</name>
<dbReference type="AlphaFoldDB" id="Q758R6"/>
<dbReference type="PROSITE" id="PS51808">
    <property type="entry name" value="CHCH"/>
    <property type="match status" value="1"/>
</dbReference>
<evidence type="ECO:0000256" key="4">
    <source>
        <dbReference type="ARBA" id="ARBA00006425"/>
    </source>
</evidence>
<evidence type="ECO:0000256" key="3">
    <source>
        <dbReference type="ARBA" id="ARBA00004569"/>
    </source>
</evidence>
<organism evidence="10 11">
    <name type="scientific">Eremothecium gossypii (strain ATCC 10895 / CBS 109.51 / FGSC 9923 / NRRL Y-1056)</name>
    <name type="common">Yeast</name>
    <name type="synonym">Ashbya gossypii</name>
    <dbReference type="NCBI Taxonomy" id="284811"/>
    <lineage>
        <taxon>Eukaryota</taxon>
        <taxon>Fungi</taxon>
        <taxon>Dikarya</taxon>
        <taxon>Ascomycota</taxon>
        <taxon>Saccharomycotina</taxon>
        <taxon>Saccharomycetes</taxon>
        <taxon>Saccharomycetales</taxon>
        <taxon>Saccharomycetaceae</taxon>
        <taxon>Eremothecium</taxon>
    </lineage>
</organism>
<keyword evidence="7" id="KW-1015">Disulfide bond</keyword>
<evidence type="ECO:0000256" key="1">
    <source>
        <dbReference type="ARBA" id="ARBA00004123"/>
    </source>
</evidence>
<sequence length="110" mass="12661">MGWFNSSKAAEDQTRAPDKASRQRCWESRDAYFECLDSINVVNALDPTATPQVRRNCGKQEDSFHQNCVTSWIKYFKEKRVSDSKRDAMVAKLEEQGARRIELGYVPPSK</sequence>